<keyword evidence="3" id="KW-1185">Reference proteome</keyword>
<dbReference type="EMBL" id="DS995757">
    <property type="protein sequence ID" value="EGE07241.1"/>
    <property type="molecule type" value="Genomic_DNA"/>
</dbReference>
<organism evidence="2 3">
    <name type="scientific">Trichophyton equinum (strain ATCC MYA-4606 / CBS 127.97)</name>
    <name type="common">Horse ringworm fungus</name>
    <dbReference type="NCBI Taxonomy" id="559882"/>
    <lineage>
        <taxon>Eukaryota</taxon>
        <taxon>Fungi</taxon>
        <taxon>Dikarya</taxon>
        <taxon>Ascomycota</taxon>
        <taxon>Pezizomycotina</taxon>
        <taxon>Eurotiomycetes</taxon>
        <taxon>Eurotiomycetidae</taxon>
        <taxon>Onygenales</taxon>
        <taxon>Arthrodermataceae</taxon>
        <taxon>Trichophyton</taxon>
    </lineage>
</organism>
<reference evidence="3" key="1">
    <citation type="journal article" date="2012" name="MBio">
        <title>Comparative genome analysis of Trichophyton rubrum and related dermatophytes reveals candidate genes involved in infection.</title>
        <authorList>
            <person name="Martinez D.A."/>
            <person name="Oliver B.G."/>
            <person name="Graeser Y."/>
            <person name="Goldberg J.M."/>
            <person name="Li W."/>
            <person name="Martinez-Rossi N.M."/>
            <person name="Monod M."/>
            <person name="Shelest E."/>
            <person name="Barton R.C."/>
            <person name="Birch E."/>
            <person name="Brakhage A.A."/>
            <person name="Chen Z."/>
            <person name="Gurr S.J."/>
            <person name="Heiman D."/>
            <person name="Heitman J."/>
            <person name="Kosti I."/>
            <person name="Rossi A."/>
            <person name="Saif S."/>
            <person name="Samalova M."/>
            <person name="Saunders C.W."/>
            <person name="Shea T."/>
            <person name="Summerbell R.C."/>
            <person name="Xu J."/>
            <person name="Young S."/>
            <person name="Zeng Q."/>
            <person name="Birren B.W."/>
            <person name="Cuomo C.A."/>
            <person name="White T.C."/>
        </authorList>
    </citation>
    <scope>NUCLEOTIDE SEQUENCE [LARGE SCALE GENOMIC DNA]</scope>
    <source>
        <strain evidence="3">ATCC MYA-4606 / CBS 127.97</strain>
    </source>
</reference>
<accession>F2PZC3</accession>
<dbReference type="VEuPathDB" id="FungiDB:TEQG_06314"/>
<name>F2PZC3_TRIEC</name>
<dbReference type="Proteomes" id="UP000009169">
    <property type="component" value="Unassembled WGS sequence"/>
</dbReference>
<gene>
    <name evidence="2" type="ORF">TEQG_06314</name>
</gene>
<dbReference type="HOGENOM" id="CLU_1972029_0_0_1"/>
<sequence length="127" mass="14091">MEATPAEIAKPTSHESKETQKGHGQIGPAPEVGLGSSSEDVLSNIIFNHCEVIYLAGVIRNAQVPRKPGSWPFPSWVRRGIIRRDVKTGRRGSHQAPPTQAFFLSTLPAINRPKASQMIRRCNRQRK</sequence>
<evidence type="ECO:0000313" key="2">
    <source>
        <dbReference type="EMBL" id="EGE07241.1"/>
    </source>
</evidence>
<protein>
    <submittedName>
        <fullName evidence="2">Uncharacterized protein</fullName>
    </submittedName>
</protein>
<proteinExistence type="predicted"/>
<feature type="compositionally biased region" description="Basic and acidic residues" evidence="1">
    <location>
        <begin position="12"/>
        <end position="21"/>
    </location>
</feature>
<evidence type="ECO:0000256" key="1">
    <source>
        <dbReference type="SAM" id="MobiDB-lite"/>
    </source>
</evidence>
<feature type="region of interest" description="Disordered" evidence="1">
    <location>
        <begin position="1"/>
        <end position="35"/>
    </location>
</feature>
<dbReference type="AlphaFoldDB" id="F2PZC3"/>
<evidence type="ECO:0000313" key="3">
    <source>
        <dbReference type="Proteomes" id="UP000009169"/>
    </source>
</evidence>